<keyword evidence="2" id="KW-1133">Transmembrane helix</keyword>
<evidence type="ECO:0000256" key="1">
    <source>
        <dbReference type="SAM" id="MobiDB-lite"/>
    </source>
</evidence>
<name>A0A6G0YMI3_APHCR</name>
<reference evidence="3 4" key="1">
    <citation type="submission" date="2019-08" db="EMBL/GenBank/DDBJ databases">
        <title>Whole genome of Aphis craccivora.</title>
        <authorList>
            <person name="Voronova N.V."/>
            <person name="Shulinski R.S."/>
            <person name="Bandarenka Y.V."/>
            <person name="Zhorov D.G."/>
            <person name="Warner D."/>
        </authorList>
    </citation>
    <scope>NUCLEOTIDE SEQUENCE [LARGE SCALE GENOMIC DNA]</scope>
    <source>
        <strain evidence="3">180601</strain>
        <tissue evidence="3">Whole Body</tissue>
    </source>
</reference>
<dbReference type="AlphaFoldDB" id="A0A6G0YMI3"/>
<feature type="transmembrane region" description="Helical" evidence="2">
    <location>
        <begin position="21"/>
        <end position="41"/>
    </location>
</feature>
<evidence type="ECO:0000256" key="2">
    <source>
        <dbReference type="SAM" id="Phobius"/>
    </source>
</evidence>
<dbReference type="OrthoDB" id="5948335at2759"/>
<proteinExistence type="predicted"/>
<accession>A0A6G0YMI3</accession>
<protein>
    <submittedName>
        <fullName evidence="3">Mab-21 domain-containing protein</fullName>
    </submittedName>
</protein>
<dbReference type="EMBL" id="VUJU01003267">
    <property type="protein sequence ID" value="KAF0758546.1"/>
    <property type="molecule type" value="Genomic_DNA"/>
</dbReference>
<keyword evidence="4" id="KW-1185">Reference proteome</keyword>
<sequence>MRMSDLFILNTSTQPFVLVRLSCLYGIIICILSSGTGMSFLDADSSLNDKKNSPKSNVTSYVRLQWQSPMTATIASNRYRSNHRVLGNIVNSLINLQKYTVLQEMCSVLPEDKQGPVLDDIRKISKERRRQRVAAPMSAASTATALRGRSPTDQLTGVYRSTSELSYAPTPAPAADEGDGHKASGPRTADAGTLMATVRAARRRQSMSATVVYNPAFYEPPQPVATLPAINPAGQPYLRMTPENGFSLHGGNPDPEPQ</sequence>
<evidence type="ECO:0000313" key="3">
    <source>
        <dbReference type="EMBL" id="KAF0758546.1"/>
    </source>
</evidence>
<organism evidence="3 4">
    <name type="scientific">Aphis craccivora</name>
    <name type="common">Cowpea aphid</name>
    <dbReference type="NCBI Taxonomy" id="307492"/>
    <lineage>
        <taxon>Eukaryota</taxon>
        <taxon>Metazoa</taxon>
        <taxon>Ecdysozoa</taxon>
        <taxon>Arthropoda</taxon>
        <taxon>Hexapoda</taxon>
        <taxon>Insecta</taxon>
        <taxon>Pterygota</taxon>
        <taxon>Neoptera</taxon>
        <taxon>Paraneoptera</taxon>
        <taxon>Hemiptera</taxon>
        <taxon>Sternorrhyncha</taxon>
        <taxon>Aphidomorpha</taxon>
        <taxon>Aphidoidea</taxon>
        <taxon>Aphididae</taxon>
        <taxon>Aphidini</taxon>
        <taxon>Aphis</taxon>
        <taxon>Aphis</taxon>
    </lineage>
</organism>
<comment type="caution">
    <text evidence="3">The sequence shown here is derived from an EMBL/GenBank/DDBJ whole genome shotgun (WGS) entry which is preliminary data.</text>
</comment>
<feature type="region of interest" description="Disordered" evidence="1">
    <location>
        <begin position="163"/>
        <end position="190"/>
    </location>
</feature>
<evidence type="ECO:0000313" key="4">
    <source>
        <dbReference type="Proteomes" id="UP000478052"/>
    </source>
</evidence>
<keyword evidence="2" id="KW-0472">Membrane</keyword>
<feature type="region of interest" description="Disordered" evidence="1">
    <location>
        <begin position="235"/>
        <end position="258"/>
    </location>
</feature>
<dbReference type="Proteomes" id="UP000478052">
    <property type="component" value="Unassembled WGS sequence"/>
</dbReference>
<keyword evidence="2" id="KW-0812">Transmembrane</keyword>
<gene>
    <name evidence="3" type="ORF">FWK35_00027340</name>
</gene>